<organism evidence="1">
    <name type="scientific">Rhizophora mucronata</name>
    <name type="common">Asiatic mangrove</name>
    <dbReference type="NCBI Taxonomy" id="61149"/>
    <lineage>
        <taxon>Eukaryota</taxon>
        <taxon>Viridiplantae</taxon>
        <taxon>Streptophyta</taxon>
        <taxon>Embryophyta</taxon>
        <taxon>Tracheophyta</taxon>
        <taxon>Spermatophyta</taxon>
        <taxon>Magnoliopsida</taxon>
        <taxon>eudicotyledons</taxon>
        <taxon>Gunneridae</taxon>
        <taxon>Pentapetalae</taxon>
        <taxon>rosids</taxon>
        <taxon>fabids</taxon>
        <taxon>Malpighiales</taxon>
        <taxon>Rhizophoraceae</taxon>
        <taxon>Rhizophora</taxon>
    </lineage>
</organism>
<reference evidence="1" key="1">
    <citation type="submission" date="2018-02" db="EMBL/GenBank/DDBJ databases">
        <title>Rhizophora mucronata_Transcriptome.</title>
        <authorList>
            <person name="Meera S.P."/>
            <person name="Sreeshan A."/>
            <person name="Augustine A."/>
        </authorList>
    </citation>
    <scope>NUCLEOTIDE SEQUENCE</scope>
    <source>
        <tissue evidence="1">Leaf</tissue>
    </source>
</reference>
<accession>A0A2P2M1U4</accession>
<sequence length="50" mass="5810">MSKLLSTSVGVSFKYMGSLVNWFSLKHKIYWHYGRLLIGRFSNFPQALLS</sequence>
<dbReference type="EMBL" id="GGEC01043687">
    <property type="protein sequence ID" value="MBX24171.1"/>
    <property type="molecule type" value="Transcribed_RNA"/>
</dbReference>
<protein>
    <submittedName>
        <fullName evidence="1">Uncharacterized protein</fullName>
    </submittedName>
</protein>
<dbReference type="AlphaFoldDB" id="A0A2P2M1U4"/>
<name>A0A2P2M1U4_RHIMU</name>
<evidence type="ECO:0000313" key="1">
    <source>
        <dbReference type="EMBL" id="MBX24171.1"/>
    </source>
</evidence>
<proteinExistence type="predicted"/>